<protein>
    <recommendedName>
        <fullName evidence="5">Ig-like domain-containing protein</fullName>
    </recommendedName>
</protein>
<reference evidence="3 4" key="1">
    <citation type="submission" date="2024-06" db="EMBL/GenBank/DDBJ databases">
        <title>The Natural Products Discovery Center: Release of the First 8490 Sequenced Strains for Exploring Actinobacteria Biosynthetic Diversity.</title>
        <authorList>
            <person name="Kalkreuter E."/>
            <person name="Kautsar S.A."/>
            <person name="Yang D."/>
            <person name="Bader C.D."/>
            <person name="Teijaro C.N."/>
            <person name="Fluegel L."/>
            <person name="Davis C.M."/>
            <person name="Simpson J.R."/>
            <person name="Lauterbach L."/>
            <person name="Steele A.D."/>
            <person name="Gui C."/>
            <person name="Meng S."/>
            <person name="Li G."/>
            <person name="Viehrig K."/>
            <person name="Ye F."/>
            <person name="Su P."/>
            <person name="Kiefer A.F."/>
            <person name="Nichols A."/>
            <person name="Cepeda A.J."/>
            <person name="Yan W."/>
            <person name="Fan B."/>
            <person name="Jiang Y."/>
            <person name="Adhikari A."/>
            <person name="Zheng C.-J."/>
            <person name="Schuster L."/>
            <person name="Cowan T.M."/>
            <person name="Smanski M.J."/>
            <person name="Chevrette M.G."/>
            <person name="De Carvalho L.P.S."/>
            <person name="Shen B."/>
        </authorList>
    </citation>
    <scope>NUCLEOTIDE SEQUENCE [LARGE SCALE GENOMIC DNA]</scope>
    <source>
        <strain evidence="3 4">NPDC000234</strain>
    </source>
</reference>
<keyword evidence="4" id="KW-1185">Reference proteome</keyword>
<evidence type="ECO:0000256" key="1">
    <source>
        <dbReference type="SAM" id="MobiDB-lite"/>
    </source>
</evidence>
<name>A0ABV1WM42_9ACTN</name>
<sequence>MIGLRRLAASMTAAGVACLLGAVPAVAAPAGAENHVAAPGAASATGVSALSFSAKSVDATSGSATIDLSWTMTSSNPNASGFGGDIHLRRINPKTGAYIGTELAVDFDSQGSPSGGVTIGSGATPASTTYTWTVAVPQYGATTKTTWAVSEIRGADGADDSIDWTAPELSAFPRTFTAKTTADQGYPSLDQIALAQGAQATVYEAPGQGATLRYQLDSQETRSGVYGGTVVATGPDGRTARGSFAIGWDWSEGYQGCGYIDWMQRQLLDCAVTVPLPAGLPEGDWKVTEVDLTSNAGVTHAYTGLSEAAVHVTSDSVLSATGFAFTPSQIDSWHSPVPTAQLSLRPSGAVGGISSVQLTSWGNNANECTQLSTTPTVQDDGTITVPVRGLPRQFSCQLTGVIITDGHGDQAVYGASLGAPDIDATLTNIPDTVLPTVDTVTVTPDTIAAGDTQTWIKLTIDVSASTAGVNGLDLYLVDASGHAASIQSGGVPTTFSGPIDEYFTLPQGTAPGQYTIGFRLQDQGYKTVSYGLPGTGSQPTPGGPATLTVT</sequence>
<evidence type="ECO:0000256" key="2">
    <source>
        <dbReference type="SAM" id="SignalP"/>
    </source>
</evidence>
<keyword evidence="2" id="KW-0732">Signal</keyword>
<evidence type="ECO:0008006" key="5">
    <source>
        <dbReference type="Google" id="ProtNLM"/>
    </source>
</evidence>
<accession>A0ABV1WM42</accession>
<gene>
    <name evidence="3" type="ORF">ABT404_00275</name>
</gene>
<comment type="caution">
    <text evidence="3">The sequence shown here is derived from an EMBL/GenBank/DDBJ whole genome shotgun (WGS) entry which is preliminary data.</text>
</comment>
<evidence type="ECO:0000313" key="4">
    <source>
        <dbReference type="Proteomes" id="UP001474181"/>
    </source>
</evidence>
<feature type="region of interest" description="Disordered" evidence="1">
    <location>
        <begin position="531"/>
        <end position="550"/>
    </location>
</feature>
<evidence type="ECO:0000313" key="3">
    <source>
        <dbReference type="EMBL" id="MER7177931.1"/>
    </source>
</evidence>
<dbReference type="EMBL" id="JBEPEK010000001">
    <property type="protein sequence ID" value="MER7177931.1"/>
    <property type="molecule type" value="Genomic_DNA"/>
</dbReference>
<dbReference type="Proteomes" id="UP001474181">
    <property type="component" value="Unassembled WGS sequence"/>
</dbReference>
<organism evidence="3 4">
    <name type="scientific">Streptomyces hyaluromycini</name>
    <dbReference type="NCBI Taxonomy" id="1377993"/>
    <lineage>
        <taxon>Bacteria</taxon>
        <taxon>Bacillati</taxon>
        <taxon>Actinomycetota</taxon>
        <taxon>Actinomycetes</taxon>
        <taxon>Kitasatosporales</taxon>
        <taxon>Streptomycetaceae</taxon>
        <taxon>Streptomyces</taxon>
    </lineage>
</organism>
<feature type="chain" id="PRO_5045807277" description="Ig-like domain-containing protein" evidence="2">
    <location>
        <begin position="28"/>
        <end position="550"/>
    </location>
</feature>
<feature type="signal peptide" evidence="2">
    <location>
        <begin position="1"/>
        <end position="27"/>
    </location>
</feature>
<dbReference type="RefSeq" id="WP_350775794.1">
    <property type="nucleotide sequence ID" value="NZ_JBEPEK010000001.1"/>
</dbReference>
<proteinExistence type="predicted"/>
<dbReference type="PROSITE" id="PS51257">
    <property type="entry name" value="PROKAR_LIPOPROTEIN"/>
    <property type="match status" value="1"/>
</dbReference>